<dbReference type="Proteomes" id="UP000279909">
    <property type="component" value="Unassembled WGS sequence"/>
</dbReference>
<evidence type="ECO:0000256" key="4">
    <source>
        <dbReference type="RuleBase" id="RU362032"/>
    </source>
</evidence>
<feature type="active site" description="Proton acceptor; via imino nitrogen" evidence="3">
    <location>
        <position position="2"/>
    </location>
</feature>
<protein>
    <recommendedName>
        <fullName evidence="4">Tautomerase</fullName>
        <ecNumber evidence="4">5.3.2.-</ecNumber>
    </recommendedName>
</protein>
<dbReference type="InterPro" id="IPR018191">
    <property type="entry name" value="4-OT"/>
</dbReference>
<dbReference type="NCBIfam" id="NF002524">
    <property type="entry name" value="PRK01964.1"/>
    <property type="match status" value="1"/>
</dbReference>
<dbReference type="Gene3D" id="3.30.429.10">
    <property type="entry name" value="Macrophage Migration Inhibitory Factor"/>
    <property type="match status" value="1"/>
</dbReference>
<evidence type="ECO:0000256" key="1">
    <source>
        <dbReference type="ARBA" id="ARBA00006723"/>
    </source>
</evidence>
<evidence type="ECO:0000313" key="7">
    <source>
        <dbReference type="Proteomes" id="UP000279909"/>
    </source>
</evidence>
<comment type="similarity">
    <text evidence="1 4">Belongs to the 4-oxalocrotonate tautomerase family.</text>
</comment>
<evidence type="ECO:0000256" key="2">
    <source>
        <dbReference type="ARBA" id="ARBA00023235"/>
    </source>
</evidence>
<keyword evidence="7" id="KW-1185">Reference proteome</keyword>
<dbReference type="RefSeq" id="WP_122973265.1">
    <property type="nucleotide sequence ID" value="NZ_RHLQ01000050.1"/>
</dbReference>
<proteinExistence type="inferred from homology"/>
<sequence length="63" mass="6772">MPFINIQIMEGRPPEKIEGLIADVTEAVSKSLDAPSESIRIVVSEVPKSHWGIGGTSAKKLGR</sequence>
<dbReference type="NCBIfam" id="TIGR00013">
    <property type="entry name" value="taut"/>
    <property type="match status" value="1"/>
</dbReference>
<dbReference type="AlphaFoldDB" id="A0A3M8H4Q0"/>
<dbReference type="EMBL" id="RHLQ01000050">
    <property type="protein sequence ID" value="RNC97396.1"/>
    <property type="molecule type" value="Genomic_DNA"/>
</dbReference>
<organism evidence="6 7">
    <name type="scientific">Lysinibacillus halotolerans</name>
    <dbReference type="NCBI Taxonomy" id="1368476"/>
    <lineage>
        <taxon>Bacteria</taxon>
        <taxon>Bacillati</taxon>
        <taxon>Bacillota</taxon>
        <taxon>Bacilli</taxon>
        <taxon>Bacillales</taxon>
        <taxon>Bacillaceae</taxon>
        <taxon>Lysinibacillus</taxon>
    </lineage>
</organism>
<evidence type="ECO:0000256" key="3">
    <source>
        <dbReference type="PIRSR" id="PIRSR618191-1"/>
    </source>
</evidence>
<accession>A0A3M8H4Q0</accession>
<keyword evidence="2 4" id="KW-0413">Isomerase</keyword>
<dbReference type="SUPFAM" id="SSF55331">
    <property type="entry name" value="Tautomerase/MIF"/>
    <property type="match status" value="1"/>
</dbReference>
<dbReference type="InterPro" id="IPR004370">
    <property type="entry name" value="4-OT-like_dom"/>
</dbReference>
<dbReference type="InterPro" id="IPR014347">
    <property type="entry name" value="Tautomerase/MIF_sf"/>
</dbReference>
<name>A0A3M8H4Q0_9BACI</name>
<reference evidence="6 7" key="1">
    <citation type="journal article" date="2014" name="Int. J. Syst. Evol. Microbiol.">
        <title>Lysinibacillus halotolerans sp. nov., isolated from saline-alkaline soil.</title>
        <authorList>
            <person name="Kong D."/>
            <person name="Wang Y."/>
            <person name="Zhao B."/>
            <person name="Li Y."/>
            <person name="Song J."/>
            <person name="Zhai Y."/>
            <person name="Zhang C."/>
            <person name="Wang H."/>
            <person name="Chen X."/>
            <person name="Zhao B."/>
            <person name="Ruan Z."/>
        </authorList>
    </citation>
    <scope>NUCLEOTIDE SEQUENCE [LARGE SCALE GENOMIC DNA]</scope>
    <source>
        <strain evidence="6 7">MCCC 1A12703</strain>
    </source>
</reference>
<evidence type="ECO:0000313" key="6">
    <source>
        <dbReference type="EMBL" id="RNC97396.1"/>
    </source>
</evidence>
<dbReference type="NCBIfam" id="NF002571">
    <property type="entry name" value="PRK02220.1"/>
    <property type="match status" value="1"/>
</dbReference>
<dbReference type="Pfam" id="PF01361">
    <property type="entry name" value="Tautomerase"/>
    <property type="match status" value="1"/>
</dbReference>
<dbReference type="PANTHER" id="PTHR35530">
    <property type="entry name" value="TAUTOMERASE-RELATED"/>
    <property type="match status" value="1"/>
</dbReference>
<comment type="caution">
    <text evidence="6">The sequence shown here is derived from an EMBL/GenBank/DDBJ whole genome shotgun (WGS) entry which is preliminary data.</text>
</comment>
<dbReference type="OrthoDB" id="9804765at2"/>
<dbReference type="PANTHER" id="PTHR35530:SF1">
    <property type="entry name" value="2-HYDROXYMUCONATE TAUTOMERASE"/>
    <property type="match status" value="1"/>
</dbReference>
<dbReference type="GO" id="GO:0016853">
    <property type="term" value="F:isomerase activity"/>
    <property type="evidence" value="ECO:0007669"/>
    <property type="project" value="UniProtKB-UniRule"/>
</dbReference>
<feature type="domain" description="4-oxalocrotonate tautomerase-like" evidence="5">
    <location>
        <begin position="2"/>
        <end position="59"/>
    </location>
</feature>
<evidence type="ECO:0000259" key="5">
    <source>
        <dbReference type="Pfam" id="PF01361"/>
    </source>
</evidence>
<gene>
    <name evidence="6" type="ORF">EC501_15440</name>
</gene>
<dbReference type="EC" id="5.3.2.-" evidence="4"/>